<feature type="domain" description="FHA" evidence="1">
    <location>
        <begin position="26"/>
        <end position="76"/>
    </location>
</feature>
<dbReference type="InterPro" id="IPR046883">
    <property type="entry name" value="T6SS_FHA_C"/>
</dbReference>
<dbReference type="SUPFAM" id="SSF49879">
    <property type="entry name" value="SMAD/FHA domain"/>
    <property type="match status" value="1"/>
</dbReference>
<dbReference type="AlphaFoldDB" id="A0A1V2KDS0"/>
<organism evidence="2 3">
    <name type="scientific">Pseudomonas cedrina subsp. cedrina</name>
    <dbReference type="NCBI Taxonomy" id="76762"/>
    <lineage>
        <taxon>Bacteria</taxon>
        <taxon>Pseudomonadati</taxon>
        <taxon>Pseudomonadota</taxon>
        <taxon>Gammaproteobacteria</taxon>
        <taxon>Pseudomonadales</taxon>
        <taxon>Pseudomonadaceae</taxon>
        <taxon>Pseudomonas</taxon>
    </lineage>
</organism>
<accession>A0A1V2KDS0</accession>
<name>A0A1V2KDS0_PSECE</name>
<dbReference type="NCBIfam" id="TIGR03354">
    <property type="entry name" value="VI_FHA"/>
    <property type="match status" value="1"/>
</dbReference>
<dbReference type="EMBL" id="MNPW01000003">
    <property type="protein sequence ID" value="ONH55630.1"/>
    <property type="molecule type" value="Genomic_DNA"/>
</dbReference>
<evidence type="ECO:0000313" key="3">
    <source>
        <dbReference type="Proteomes" id="UP000189295"/>
    </source>
</evidence>
<gene>
    <name evidence="2" type="ORF">BLL36_05825</name>
</gene>
<evidence type="ECO:0000259" key="1">
    <source>
        <dbReference type="PROSITE" id="PS50006"/>
    </source>
</evidence>
<evidence type="ECO:0000313" key="2">
    <source>
        <dbReference type="EMBL" id="ONH55630.1"/>
    </source>
</evidence>
<comment type="caution">
    <text evidence="2">The sequence shown here is derived from an EMBL/GenBank/DDBJ whole genome shotgun (WGS) entry which is preliminary data.</text>
</comment>
<dbReference type="OrthoDB" id="273564at2"/>
<dbReference type="RefSeq" id="WP_076950548.1">
    <property type="nucleotide sequence ID" value="NZ_MNPW01000003.1"/>
</dbReference>
<dbReference type="InterPro" id="IPR000253">
    <property type="entry name" value="FHA_dom"/>
</dbReference>
<dbReference type="Gene3D" id="2.60.200.20">
    <property type="match status" value="1"/>
</dbReference>
<dbReference type="PROSITE" id="PS50006">
    <property type="entry name" value="FHA_DOMAIN"/>
    <property type="match status" value="1"/>
</dbReference>
<protein>
    <submittedName>
        <fullName evidence="2">Type VI secretion protein</fullName>
    </submittedName>
</protein>
<dbReference type="Proteomes" id="UP000189295">
    <property type="component" value="Unassembled WGS sequence"/>
</dbReference>
<proteinExistence type="predicted"/>
<sequence>MQLTFEVCSTAGGEPPARKTFDRVGGVIGRGKGCDWIIADADRLVSSHHGLVVYREGHYFLTDISSNGIGVSGSMERLCKGQARLISDGDVYQLGRLDIRASLVAQERQPFAQEDMIPDDAFLGLDPVCALERLHMDGDSPAELGALDTSTQGLPPSLCQGPVDRDHLVVPKWAAPSEEAPSCELATAAPAGETFWTQFARALGMPLDTLDTPAREALAIQVAGLFKLTLEGLQQSLRTRDELHSELNEASTAPVSVTSNLLKDCADSHAAMTALLGASESRQLSAEQAVTQAYRDLQVHQLALVVASRAAVRGALATFAPGHLVQCFEREGKPPRFFSDGARWRAYQRHYRRLTDEEALGEQLLRRDFSKAYAEQVRLVSTLHVGHPG</sequence>
<dbReference type="Pfam" id="PF00498">
    <property type="entry name" value="FHA"/>
    <property type="match status" value="1"/>
</dbReference>
<dbReference type="Pfam" id="PF20232">
    <property type="entry name" value="T6SS_FHA_C"/>
    <property type="match status" value="1"/>
</dbReference>
<dbReference type="InterPro" id="IPR017735">
    <property type="entry name" value="T6SS_FHA"/>
</dbReference>
<dbReference type="InterPro" id="IPR008984">
    <property type="entry name" value="SMAD_FHA_dom_sf"/>
</dbReference>
<reference evidence="2 3" key="1">
    <citation type="submission" date="2016-10" db="EMBL/GenBank/DDBJ databases">
        <title>Pseudomonas lactis sp. nov. and Pseudomonas paralactis sp. nov., isolated from bovine raw milk.</title>
        <authorList>
            <person name="Von Neubeck M."/>
            <person name="Huptas C."/>
            <person name="Glueck C."/>
            <person name="Krewinkel M."/>
            <person name="Stoeckel M."/>
            <person name="Stressler T."/>
            <person name="Fischer L."/>
            <person name="Hinrichs J."/>
            <person name="Scherer S."/>
            <person name="Wenning M."/>
        </authorList>
    </citation>
    <scope>NUCLEOTIDE SEQUENCE [LARGE SCALE GENOMIC DNA]</scope>
    <source>
        <strain evidence="2 3">DSM 17516</strain>
    </source>
</reference>